<dbReference type="InterPro" id="IPR018060">
    <property type="entry name" value="HTH_AraC"/>
</dbReference>
<dbReference type="SMART" id="SM00342">
    <property type="entry name" value="HTH_ARAC"/>
    <property type="match status" value="1"/>
</dbReference>
<dbReference type="AlphaFoldDB" id="A0A1N7I4X3"/>
<name>A0A1N7I4X3_9FLAO</name>
<protein>
    <submittedName>
        <fullName evidence="5">AraC-type DNA-binding protein</fullName>
    </submittedName>
</protein>
<sequence length="270" mass="32241">MKETFKTFKPKSSLIRQYIDYYYLDVKPCNHVNEFQCFPHFNNTISLYRSHILAEKGHIVFDENAKPLQIFTPTREKVLHIIQSGEVYRLVIVFHPLGIQQFYKHLNFAEYITDFEFFSEDELKKIFSTDQPEVFTNLLDNCLEKRFKRFDHSILEHSIEYIFSRCDDFTVAALSSTLGISRQYLNRNFQAHLGVSVKKFHEIVLFRKTINEKLFDNPDRNFTELAHEFNYNDQSHFNKVYKNFTKNSPKSFFDKGTVLGTQDTFWYLQP</sequence>
<keyword evidence="6" id="KW-1185">Reference proteome</keyword>
<dbReference type="EMBL" id="FTNY01000002">
    <property type="protein sequence ID" value="SIS32134.1"/>
    <property type="molecule type" value="Genomic_DNA"/>
</dbReference>
<evidence type="ECO:0000313" key="6">
    <source>
        <dbReference type="Proteomes" id="UP000186373"/>
    </source>
</evidence>
<reference evidence="6" key="1">
    <citation type="submission" date="2017-01" db="EMBL/GenBank/DDBJ databases">
        <authorList>
            <person name="Varghese N."/>
            <person name="Submissions S."/>
        </authorList>
    </citation>
    <scope>NUCLEOTIDE SEQUENCE [LARGE SCALE GENOMIC DNA]</scope>
    <source>
        <strain evidence="6">DSM 17126</strain>
    </source>
</reference>
<proteinExistence type="predicted"/>
<dbReference type="Pfam" id="PF12833">
    <property type="entry name" value="HTH_18"/>
    <property type="match status" value="1"/>
</dbReference>
<dbReference type="Gene3D" id="1.10.10.60">
    <property type="entry name" value="Homeodomain-like"/>
    <property type="match status" value="1"/>
</dbReference>
<keyword evidence="1" id="KW-0805">Transcription regulation</keyword>
<dbReference type="SUPFAM" id="SSF46689">
    <property type="entry name" value="Homeodomain-like"/>
    <property type="match status" value="1"/>
</dbReference>
<dbReference type="PROSITE" id="PS01124">
    <property type="entry name" value="HTH_ARAC_FAMILY_2"/>
    <property type="match status" value="1"/>
</dbReference>
<evidence type="ECO:0000256" key="2">
    <source>
        <dbReference type="ARBA" id="ARBA00023125"/>
    </source>
</evidence>
<evidence type="ECO:0000256" key="1">
    <source>
        <dbReference type="ARBA" id="ARBA00023015"/>
    </source>
</evidence>
<dbReference type="PANTHER" id="PTHR43280:SF2">
    <property type="entry name" value="HTH-TYPE TRANSCRIPTIONAL REGULATOR EXSA"/>
    <property type="match status" value="1"/>
</dbReference>
<evidence type="ECO:0000313" key="5">
    <source>
        <dbReference type="EMBL" id="SIS32134.1"/>
    </source>
</evidence>
<dbReference type="GO" id="GO:0043565">
    <property type="term" value="F:sequence-specific DNA binding"/>
    <property type="evidence" value="ECO:0007669"/>
    <property type="project" value="InterPro"/>
</dbReference>
<feature type="domain" description="HTH araC/xylS-type" evidence="4">
    <location>
        <begin position="156"/>
        <end position="255"/>
    </location>
</feature>
<keyword evidence="2 5" id="KW-0238">DNA-binding</keyword>
<dbReference type="Proteomes" id="UP000186373">
    <property type="component" value="Unassembled WGS sequence"/>
</dbReference>
<gene>
    <name evidence="5" type="ORF">SAMN05421639_10285</name>
</gene>
<dbReference type="RefSeq" id="WP_076505628.1">
    <property type="nucleotide sequence ID" value="NZ_FTNY01000002.1"/>
</dbReference>
<keyword evidence="3" id="KW-0804">Transcription</keyword>
<evidence type="ECO:0000256" key="3">
    <source>
        <dbReference type="ARBA" id="ARBA00023163"/>
    </source>
</evidence>
<dbReference type="InterPro" id="IPR009057">
    <property type="entry name" value="Homeodomain-like_sf"/>
</dbReference>
<dbReference type="PANTHER" id="PTHR43280">
    <property type="entry name" value="ARAC-FAMILY TRANSCRIPTIONAL REGULATOR"/>
    <property type="match status" value="1"/>
</dbReference>
<organism evidence="5 6">
    <name type="scientific">Chryseobacterium shigense</name>
    <dbReference type="NCBI Taxonomy" id="297244"/>
    <lineage>
        <taxon>Bacteria</taxon>
        <taxon>Pseudomonadati</taxon>
        <taxon>Bacteroidota</taxon>
        <taxon>Flavobacteriia</taxon>
        <taxon>Flavobacteriales</taxon>
        <taxon>Weeksellaceae</taxon>
        <taxon>Chryseobacterium group</taxon>
        <taxon>Chryseobacterium</taxon>
    </lineage>
</organism>
<dbReference type="GO" id="GO:0003700">
    <property type="term" value="F:DNA-binding transcription factor activity"/>
    <property type="evidence" value="ECO:0007669"/>
    <property type="project" value="InterPro"/>
</dbReference>
<dbReference type="OrthoDB" id="662446at2"/>
<evidence type="ECO:0000259" key="4">
    <source>
        <dbReference type="PROSITE" id="PS01124"/>
    </source>
</evidence>
<accession>A0A1N7I4X3</accession>